<dbReference type="RefSeq" id="WP_121533964.1">
    <property type="nucleotide sequence ID" value="NZ_RCHI01000011.1"/>
</dbReference>
<dbReference type="Proteomes" id="UP000279673">
    <property type="component" value="Unassembled WGS sequence"/>
</dbReference>
<dbReference type="AlphaFoldDB" id="A0A421BN81"/>
<proteinExistence type="predicted"/>
<comment type="caution">
    <text evidence="1">The sequence shown here is derived from an EMBL/GenBank/DDBJ whole genome shotgun (WGS) entry which is preliminary data.</text>
</comment>
<keyword evidence="2" id="KW-1185">Reference proteome</keyword>
<dbReference type="InterPro" id="IPR010265">
    <property type="entry name" value="Phage_lambda_TipM"/>
</dbReference>
<accession>A0A421BN81</accession>
<evidence type="ECO:0000313" key="1">
    <source>
        <dbReference type="EMBL" id="RLL64288.1"/>
    </source>
</evidence>
<dbReference type="Pfam" id="PF05939">
    <property type="entry name" value="Phage_min_tail"/>
    <property type="match status" value="1"/>
</dbReference>
<dbReference type="EMBL" id="RCHI01000011">
    <property type="protein sequence ID" value="RLL64288.1"/>
    <property type="molecule type" value="Genomic_DNA"/>
</dbReference>
<reference evidence="1 2" key="1">
    <citation type="submission" date="2018-10" db="EMBL/GenBank/DDBJ databases">
        <title>Rhodobacter sp . BO-81.</title>
        <authorList>
            <person name="Im W.T."/>
        </authorList>
    </citation>
    <scope>NUCLEOTIDE SEQUENCE [LARGE SCALE GENOMIC DNA]</scope>
    <source>
        <strain evidence="1 2">BO-81</strain>
    </source>
</reference>
<protein>
    <submittedName>
        <fullName evidence="1">Phage tail protein</fullName>
    </submittedName>
</protein>
<organism evidence="1 2">
    <name type="scientific">Paenirhodobacter hankyongi</name>
    <dbReference type="NCBI Taxonomy" id="2294033"/>
    <lineage>
        <taxon>Bacteria</taxon>
        <taxon>Pseudomonadati</taxon>
        <taxon>Pseudomonadota</taxon>
        <taxon>Alphaproteobacteria</taxon>
        <taxon>Rhodobacterales</taxon>
        <taxon>Rhodobacter group</taxon>
        <taxon>Paenirhodobacter</taxon>
    </lineage>
</organism>
<sequence length="116" mass="12650">MALNTFDPSPRPSPGTGIANKVSLRTADFGDGYTLSAPAGLNHIRKQITLKWDALTRDEAFALDTFFIGQGGNVPFYFVLNGETAPRKWTCAEWSMTDAAPCTFTATLVENFTILT</sequence>
<name>A0A421BN81_9RHOB</name>
<gene>
    <name evidence="1" type="ORF">DYS74_12160</name>
</gene>
<evidence type="ECO:0000313" key="2">
    <source>
        <dbReference type="Proteomes" id="UP000279673"/>
    </source>
</evidence>